<evidence type="ECO:0000313" key="2">
    <source>
        <dbReference type="Proteomes" id="UP000593594"/>
    </source>
</evidence>
<dbReference type="AlphaFoldDB" id="A0A7S8C5X6"/>
<gene>
    <name evidence="1" type="ORF">HW532_15655</name>
</gene>
<reference evidence="1 2" key="1">
    <citation type="submission" date="2020-06" db="EMBL/GenBank/DDBJ databases">
        <title>Genome sequence of 2 isolates from Red Sea Mangroves.</title>
        <authorList>
            <person name="Sefrji F."/>
            <person name="Michoud G."/>
            <person name="Merlino G."/>
            <person name="Daffonchio D."/>
        </authorList>
    </citation>
    <scope>NUCLEOTIDE SEQUENCE [LARGE SCALE GENOMIC DNA]</scope>
    <source>
        <strain evidence="1 2">R1DC25</strain>
    </source>
</reference>
<proteinExistence type="predicted"/>
<organism evidence="1 2">
    <name type="scientific">Kaustia mangrovi</name>
    <dbReference type="NCBI Taxonomy" id="2593653"/>
    <lineage>
        <taxon>Bacteria</taxon>
        <taxon>Pseudomonadati</taxon>
        <taxon>Pseudomonadota</taxon>
        <taxon>Alphaproteobacteria</taxon>
        <taxon>Hyphomicrobiales</taxon>
        <taxon>Parvibaculaceae</taxon>
        <taxon>Kaustia</taxon>
    </lineage>
</organism>
<dbReference type="Proteomes" id="UP000593594">
    <property type="component" value="Chromosome"/>
</dbReference>
<protein>
    <submittedName>
        <fullName evidence="1">Uncharacterized protein</fullName>
    </submittedName>
</protein>
<dbReference type="EMBL" id="CP058214">
    <property type="protein sequence ID" value="QPC43998.1"/>
    <property type="molecule type" value="Genomic_DNA"/>
</dbReference>
<dbReference type="RefSeq" id="WP_213161361.1">
    <property type="nucleotide sequence ID" value="NZ_CP058214.1"/>
</dbReference>
<sequence>MAWTQEEYEALKKAVASGVLTVKYADRTVTYQNLKEMRDLLGEMRRSLSGRPSYTLATTRKGV</sequence>
<name>A0A7S8C5X6_9HYPH</name>
<evidence type="ECO:0000313" key="1">
    <source>
        <dbReference type="EMBL" id="QPC43998.1"/>
    </source>
</evidence>
<dbReference type="NCBIfam" id="NF047331">
    <property type="entry name" value="phage_HTJ"/>
    <property type="match status" value="1"/>
</dbReference>
<keyword evidence="2" id="KW-1185">Reference proteome</keyword>
<dbReference type="KEGG" id="kmn:HW532_15655"/>
<accession>A0A7S8C5X6</accession>